<keyword evidence="4" id="KW-1185">Reference proteome</keyword>
<protein>
    <recommendedName>
        <fullName evidence="2">HTH CENPB-type domain-containing protein</fullName>
    </recommendedName>
</protein>
<evidence type="ECO:0000259" key="2">
    <source>
        <dbReference type="PROSITE" id="PS51253"/>
    </source>
</evidence>
<reference evidence="3 4" key="1">
    <citation type="journal article" date="2018" name="Sci. Rep.">
        <title>Comparative genomics provides insights into the lifestyle and reveals functional heterogeneity of dark septate endophytic fungi.</title>
        <authorList>
            <person name="Knapp D.G."/>
            <person name="Nemeth J.B."/>
            <person name="Barry K."/>
            <person name="Hainaut M."/>
            <person name="Henrissat B."/>
            <person name="Johnson J."/>
            <person name="Kuo A."/>
            <person name="Lim J.H.P."/>
            <person name="Lipzen A."/>
            <person name="Nolan M."/>
            <person name="Ohm R.A."/>
            <person name="Tamas L."/>
            <person name="Grigoriev I.V."/>
            <person name="Spatafora J.W."/>
            <person name="Nagy L.G."/>
            <person name="Kovacs G.M."/>
        </authorList>
    </citation>
    <scope>NUCLEOTIDE SEQUENCE [LARGE SCALE GENOMIC DNA]</scope>
    <source>
        <strain evidence="3 4">DSE2036</strain>
    </source>
</reference>
<organism evidence="3 4">
    <name type="scientific">Periconia macrospinosa</name>
    <dbReference type="NCBI Taxonomy" id="97972"/>
    <lineage>
        <taxon>Eukaryota</taxon>
        <taxon>Fungi</taxon>
        <taxon>Dikarya</taxon>
        <taxon>Ascomycota</taxon>
        <taxon>Pezizomycotina</taxon>
        <taxon>Dothideomycetes</taxon>
        <taxon>Pleosporomycetidae</taxon>
        <taxon>Pleosporales</taxon>
        <taxon>Massarineae</taxon>
        <taxon>Periconiaceae</taxon>
        <taxon>Periconia</taxon>
    </lineage>
</organism>
<gene>
    <name evidence="3" type="ORF">DM02DRAFT_477092</name>
</gene>
<evidence type="ECO:0000313" key="3">
    <source>
        <dbReference type="EMBL" id="PVH91472.1"/>
    </source>
</evidence>
<accession>A0A2V1D0B1</accession>
<dbReference type="OrthoDB" id="5420958at2759"/>
<dbReference type="AlphaFoldDB" id="A0A2V1D0B1"/>
<dbReference type="InterPro" id="IPR006600">
    <property type="entry name" value="HTH_CenpB_DNA-bd_dom"/>
</dbReference>
<evidence type="ECO:0000313" key="4">
    <source>
        <dbReference type="Proteomes" id="UP000244855"/>
    </source>
</evidence>
<dbReference type="Proteomes" id="UP000244855">
    <property type="component" value="Unassembled WGS sequence"/>
</dbReference>
<sequence>MDKASQALAQGVPDGVPQSYRALADYSGEKAKSQRYLREYEEAALVQYLLQLSDLGRPVRLKYIPSLAFCITRQRITDRPPKPPHEGWTKHLEQRYPELKARRVRALEWNRHENNIYDKITY</sequence>
<name>A0A2V1D0B1_9PLEO</name>
<proteinExistence type="predicted"/>
<dbReference type="STRING" id="97972.A0A2V1D0B1"/>
<feature type="domain" description="HTH CENPB-type" evidence="2">
    <location>
        <begin position="29"/>
        <end position="102"/>
    </location>
</feature>
<dbReference type="EMBL" id="KZ805858">
    <property type="protein sequence ID" value="PVH91472.1"/>
    <property type="molecule type" value="Genomic_DNA"/>
</dbReference>
<dbReference type="GO" id="GO:0003677">
    <property type="term" value="F:DNA binding"/>
    <property type="evidence" value="ECO:0007669"/>
    <property type="project" value="UniProtKB-KW"/>
</dbReference>
<feature type="non-terminal residue" evidence="3">
    <location>
        <position position="122"/>
    </location>
</feature>
<dbReference type="PROSITE" id="PS51253">
    <property type="entry name" value="HTH_CENPB"/>
    <property type="match status" value="1"/>
</dbReference>
<keyword evidence="1" id="KW-0238">DNA-binding</keyword>
<evidence type="ECO:0000256" key="1">
    <source>
        <dbReference type="ARBA" id="ARBA00023125"/>
    </source>
</evidence>